<dbReference type="InterPro" id="IPR000823">
    <property type="entry name" value="Peroxidase_pln"/>
</dbReference>
<dbReference type="Gene3D" id="1.10.520.10">
    <property type="match status" value="1"/>
</dbReference>
<keyword evidence="6 18" id="KW-0349">Heme</keyword>
<feature type="binding site" evidence="14">
    <location>
        <position position="170"/>
    </location>
    <ligand>
        <name>substrate</name>
    </ligand>
</feature>
<dbReference type="OrthoDB" id="2113341at2759"/>
<feature type="disulfide bond" evidence="17">
    <location>
        <begin position="126"/>
        <end position="322"/>
    </location>
</feature>
<comment type="similarity">
    <text evidence="3">Belongs to the peroxidase family. Ascorbate peroxidase subfamily.</text>
</comment>
<name>A0A6A4QLH9_LUPAL</name>
<sequence length="328" mass="36283">MAASHFKYFLFLVLVTLATLIVIPTTHAKLCPNYYNQVCPEALTIIKSVVQKAISRERRIGASLLRLHFHDCFVNGCDASVLLDDTPFFAGEKTAFPNNNSLRGYDVVDEIKAAVDKACKRPVISCADILAVAARDSVAILGGQKYWYPVLLGRRDARSTSWDAANKNLPPPFFSFSQLLGLFKGHGLNLKDLVVLSGAHTIGGTQCGVYRDRIYNDTNIDPTFAATLRNRCPKTGRDTILAPLDSTSNRFDNAYYTSLLFKKGLLHSDQELFKGSGSDSDKLVQLYSQNSYAFAADFGPSMIKMGNIKPLTGNNGEIRYNCRKINNF</sequence>
<dbReference type="GO" id="GO:0020037">
    <property type="term" value="F:heme binding"/>
    <property type="evidence" value="ECO:0007669"/>
    <property type="project" value="UniProtKB-UniRule"/>
</dbReference>
<dbReference type="GO" id="GO:0006979">
    <property type="term" value="P:response to oxidative stress"/>
    <property type="evidence" value="ECO:0007669"/>
    <property type="project" value="UniProtKB-UniRule"/>
</dbReference>
<feature type="site" description="Transition state stabilizer" evidence="16">
    <location>
        <position position="66"/>
    </location>
</feature>
<protein>
    <recommendedName>
        <fullName evidence="4 18">Peroxidase</fullName>
        <ecNumber evidence="4 18">1.11.1.7</ecNumber>
    </recommendedName>
</protein>
<dbReference type="EC" id="1.11.1.7" evidence="4 18"/>
<evidence type="ECO:0000313" key="19">
    <source>
        <dbReference type="EMBL" id="KAE9615108.1"/>
    </source>
</evidence>
<evidence type="ECO:0000256" key="3">
    <source>
        <dbReference type="ARBA" id="ARBA00006873"/>
    </source>
</evidence>
<feature type="binding site" evidence="15">
    <location>
        <position position="78"/>
    </location>
    <ligand>
        <name>Ca(2+)</name>
        <dbReference type="ChEBI" id="CHEBI:29108"/>
        <label>1</label>
    </ligand>
</feature>
<comment type="cofactor">
    <cofactor evidence="15 18">
        <name>Ca(2+)</name>
        <dbReference type="ChEBI" id="CHEBI:29108"/>
    </cofactor>
    <text evidence="15 18">Binds 2 calcium ions per subunit.</text>
</comment>
<dbReference type="GO" id="GO:0046872">
    <property type="term" value="F:metal ion binding"/>
    <property type="evidence" value="ECO:0007669"/>
    <property type="project" value="UniProtKB-UniRule"/>
</dbReference>
<comment type="caution">
    <text evidence="19">The sequence shown here is derived from an EMBL/GenBank/DDBJ whole genome shotgun (WGS) entry which is preliminary data.</text>
</comment>
<dbReference type="FunFam" id="1.10.520.10:FF:000009">
    <property type="entry name" value="Peroxidase"/>
    <property type="match status" value="1"/>
</dbReference>
<keyword evidence="18" id="KW-0732">Signal</keyword>
<evidence type="ECO:0000256" key="8">
    <source>
        <dbReference type="ARBA" id="ARBA00022837"/>
    </source>
</evidence>
<evidence type="ECO:0000256" key="17">
    <source>
        <dbReference type="PIRSR" id="PIRSR600823-5"/>
    </source>
</evidence>
<feature type="binding site" evidence="15">
    <location>
        <position position="76"/>
    </location>
    <ligand>
        <name>Ca(2+)</name>
        <dbReference type="ChEBI" id="CHEBI:29108"/>
        <label>1</label>
    </ligand>
</feature>
<feature type="disulfide bond" evidence="17">
    <location>
        <begin position="207"/>
        <end position="232"/>
    </location>
</feature>
<dbReference type="PRINTS" id="PR00461">
    <property type="entry name" value="PLPEROXIDASE"/>
</dbReference>
<dbReference type="AlphaFoldDB" id="A0A6A4QLH9"/>
<feature type="binding site" description="axial binding residue" evidence="15">
    <location>
        <position position="200"/>
    </location>
    <ligand>
        <name>heme b</name>
        <dbReference type="ChEBI" id="CHEBI:60344"/>
    </ligand>
    <ligandPart>
        <name>Fe</name>
        <dbReference type="ChEBI" id="CHEBI:18248"/>
    </ligandPart>
</feature>
<dbReference type="SUPFAM" id="SSF48113">
    <property type="entry name" value="Heme-dependent peroxidases"/>
    <property type="match status" value="1"/>
</dbReference>
<dbReference type="Gene3D" id="1.10.420.10">
    <property type="entry name" value="Peroxidase, domain 2"/>
    <property type="match status" value="1"/>
</dbReference>
<dbReference type="InterPro" id="IPR033905">
    <property type="entry name" value="Secretory_peroxidase"/>
</dbReference>
<feature type="chain" id="PRO_5039967691" description="Peroxidase" evidence="18">
    <location>
        <begin position="29"/>
        <end position="328"/>
    </location>
</feature>
<feature type="binding site" evidence="15">
    <location>
        <position position="201"/>
    </location>
    <ligand>
        <name>Ca(2+)</name>
        <dbReference type="ChEBI" id="CHEBI:29108"/>
        <label>2</label>
    </ligand>
</feature>
<reference evidence="20" key="1">
    <citation type="journal article" date="2020" name="Nat. Commun.">
        <title>Genome sequence of the cluster root forming white lupin.</title>
        <authorList>
            <person name="Hufnagel B."/>
            <person name="Marques A."/>
            <person name="Soriano A."/>
            <person name="Marques L."/>
            <person name="Divol F."/>
            <person name="Doumas P."/>
            <person name="Sallet E."/>
            <person name="Mancinotti D."/>
            <person name="Carrere S."/>
            <person name="Marande W."/>
            <person name="Arribat S."/>
            <person name="Keller J."/>
            <person name="Huneau C."/>
            <person name="Blein T."/>
            <person name="Aime D."/>
            <person name="Laguerre M."/>
            <person name="Taylor J."/>
            <person name="Schubert V."/>
            <person name="Nelson M."/>
            <person name="Geu-Flores F."/>
            <person name="Crespi M."/>
            <person name="Gallardo-Guerrero K."/>
            <person name="Delaux P.-M."/>
            <person name="Salse J."/>
            <person name="Berges H."/>
            <person name="Guyot R."/>
            <person name="Gouzy J."/>
            <person name="Peret B."/>
        </authorList>
    </citation>
    <scope>NUCLEOTIDE SEQUENCE [LARGE SCALE GENOMIC DNA]</scope>
    <source>
        <strain evidence="20">cv. Amiga</strain>
    </source>
</reference>
<feature type="binding site" evidence="15">
    <location>
        <position position="252"/>
    </location>
    <ligand>
        <name>Ca(2+)</name>
        <dbReference type="ChEBI" id="CHEBI:29108"/>
        <label>2</label>
    </ligand>
</feature>
<dbReference type="PANTHER" id="PTHR31388:SF123">
    <property type="entry name" value="PEROXIDASE RIP1"/>
    <property type="match status" value="1"/>
</dbReference>
<evidence type="ECO:0000256" key="4">
    <source>
        <dbReference type="ARBA" id="ARBA00012313"/>
    </source>
</evidence>
<dbReference type="PROSITE" id="PS00435">
    <property type="entry name" value="PEROXIDASE_1"/>
    <property type="match status" value="1"/>
</dbReference>
<evidence type="ECO:0000256" key="5">
    <source>
        <dbReference type="ARBA" id="ARBA00022559"/>
    </source>
</evidence>
<dbReference type="CDD" id="cd00693">
    <property type="entry name" value="secretory_peroxidase"/>
    <property type="match status" value="1"/>
</dbReference>
<evidence type="ECO:0000256" key="13">
    <source>
        <dbReference type="PIRSR" id="PIRSR600823-1"/>
    </source>
</evidence>
<accession>A0A6A4QLH9</accession>
<dbReference type="InterPro" id="IPR010255">
    <property type="entry name" value="Haem_peroxidase_sf"/>
</dbReference>
<feature type="disulfide bond" evidence="17">
    <location>
        <begin position="39"/>
        <end position="119"/>
    </location>
</feature>
<dbReference type="PROSITE" id="PS50873">
    <property type="entry name" value="PEROXIDASE_4"/>
    <property type="match status" value="1"/>
</dbReference>
<keyword evidence="20" id="KW-1185">Reference proteome</keyword>
<dbReference type="PROSITE" id="PS00436">
    <property type="entry name" value="PEROXIDASE_2"/>
    <property type="match status" value="1"/>
</dbReference>
<dbReference type="Pfam" id="PF00141">
    <property type="entry name" value="peroxidase"/>
    <property type="match status" value="1"/>
</dbReference>
<keyword evidence="11 17" id="KW-1015">Disulfide bond</keyword>
<feature type="binding site" evidence="15">
    <location>
        <position position="80"/>
    </location>
    <ligand>
        <name>Ca(2+)</name>
        <dbReference type="ChEBI" id="CHEBI:29108"/>
        <label>1</label>
    </ligand>
</feature>
<dbReference type="GO" id="GO:0140825">
    <property type="term" value="F:lactoperoxidase activity"/>
    <property type="evidence" value="ECO:0007669"/>
    <property type="project" value="UniProtKB-EC"/>
</dbReference>
<comment type="subcellular location">
    <subcellularLocation>
        <location evidence="18">Secreted</location>
    </subcellularLocation>
</comment>
<evidence type="ECO:0000256" key="15">
    <source>
        <dbReference type="PIRSR" id="PIRSR600823-3"/>
    </source>
</evidence>
<evidence type="ECO:0000256" key="11">
    <source>
        <dbReference type="ARBA" id="ARBA00023157"/>
    </source>
</evidence>
<dbReference type="InterPro" id="IPR002016">
    <property type="entry name" value="Haem_peroxidase"/>
</dbReference>
<feature type="signal peptide" evidence="18">
    <location>
        <begin position="1"/>
        <end position="28"/>
    </location>
</feature>
<keyword evidence="18" id="KW-0376">Hydrogen peroxide</keyword>
<evidence type="ECO:0000313" key="20">
    <source>
        <dbReference type="Proteomes" id="UP000447434"/>
    </source>
</evidence>
<keyword evidence="5 18" id="KW-0575">Peroxidase</keyword>
<evidence type="ECO:0000256" key="18">
    <source>
        <dbReference type="RuleBase" id="RU362060"/>
    </source>
</evidence>
<evidence type="ECO:0000256" key="16">
    <source>
        <dbReference type="PIRSR" id="PIRSR600823-4"/>
    </source>
</evidence>
<keyword evidence="10 15" id="KW-0408">Iron</keyword>
<evidence type="ECO:0000256" key="10">
    <source>
        <dbReference type="ARBA" id="ARBA00023004"/>
    </source>
</evidence>
<dbReference type="InterPro" id="IPR019793">
    <property type="entry name" value="Peroxidases_heam-ligand_BS"/>
</dbReference>
<keyword evidence="12" id="KW-0325">Glycoprotein</keyword>
<keyword evidence="8 15" id="KW-0106">Calcium</keyword>
<keyword evidence="9 18" id="KW-0560">Oxidoreductase</keyword>
<evidence type="ECO:0000256" key="6">
    <source>
        <dbReference type="ARBA" id="ARBA00022617"/>
    </source>
</evidence>
<dbReference type="InterPro" id="IPR019794">
    <property type="entry name" value="Peroxidases_AS"/>
</dbReference>
<feature type="binding site" evidence="15">
    <location>
        <position position="74"/>
    </location>
    <ligand>
        <name>Ca(2+)</name>
        <dbReference type="ChEBI" id="CHEBI:29108"/>
        <label>1</label>
    </ligand>
</feature>
<evidence type="ECO:0000256" key="1">
    <source>
        <dbReference type="ARBA" id="ARBA00000189"/>
    </source>
</evidence>
<keyword evidence="7 15" id="KW-0479">Metal-binding</keyword>
<feature type="disulfide bond" evidence="17">
    <location>
        <begin position="72"/>
        <end position="77"/>
    </location>
</feature>
<feature type="binding site" evidence="15">
    <location>
        <position position="71"/>
    </location>
    <ligand>
        <name>Ca(2+)</name>
        <dbReference type="ChEBI" id="CHEBI:29108"/>
        <label>1</label>
    </ligand>
</feature>
<gene>
    <name evidence="19" type="ORF">Lalb_Chr04g0251821</name>
</gene>
<dbReference type="FunFam" id="1.10.420.10:FF:000001">
    <property type="entry name" value="Peroxidase"/>
    <property type="match status" value="1"/>
</dbReference>
<evidence type="ECO:0000256" key="2">
    <source>
        <dbReference type="ARBA" id="ARBA00002322"/>
    </source>
</evidence>
<evidence type="ECO:0000256" key="7">
    <source>
        <dbReference type="ARBA" id="ARBA00022723"/>
    </source>
</evidence>
<feature type="binding site" evidence="15">
    <location>
        <position position="245"/>
    </location>
    <ligand>
        <name>Ca(2+)</name>
        <dbReference type="ChEBI" id="CHEBI:29108"/>
        <label>2</label>
    </ligand>
</feature>
<dbReference type="Proteomes" id="UP000447434">
    <property type="component" value="Chromosome 4"/>
</dbReference>
<organism evidence="19 20">
    <name type="scientific">Lupinus albus</name>
    <name type="common">White lupine</name>
    <name type="synonym">Lupinus termis</name>
    <dbReference type="NCBI Taxonomy" id="3870"/>
    <lineage>
        <taxon>Eukaryota</taxon>
        <taxon>Viridiplantae</taxon>
        <taxon>Streptophyta</taxon>
        <taxon>Embryophyta</taxon>
        <taxon>Tracheophyta</taxon>
        <taxon>Spermatophyta</taxon>
        <taxon>Magnoliopsida</taxon>
        <taxon>eudicotyledons</taxon>
        <taxon>Gunneridae</taxon>
        <taxon>Pentapetalae</taxon>
        <taxon>rosids</taxon>
        <taxon>fabids</taxon>
        <taxon>Fabales</taxon>
        <taxon>Fabaceae</taxon>
        <taxon>Papilionoideae</taxon>
        <taxon>50 kb inversion clade</taxon>
        <taxon>genistoids sensu lato</taxon>
        <taxon>core genistoids</taxon>
        <taxon>Genisteae</taxon>
        <taxon>Lupinus</taxon>
    </lineage>
</organism>
<dbReference type="PANTHER" id="PTHR31388">
    <property type="entry name" value="PEROXIDASE 72-RELATED"/>
    <property type="match status" value="1"/>
</dbReference>
<proteinExistence type="inferred from homology"/>
<dbReference type="EMBL" id="WOCE01000004">
    <property type="protein sequence ID" value="KAE9615108.1"/>
    <property type="molecule type" value="Genomic_DNA"/>
</dbReference>
<keyword evidence="18" id="KW-0964">Secreted</keyword>
<dbReference type="GO" id="GO:0005576">
    <property type="term" value="C:extracellular region"/>
    <property type="evidence" value="ECO:0007669"/>
    <property type="project" value="UniProtKB-SubCell"/>
</dbReference>
<comment type="function">
    <text evidence="2">Removal of H(2)O(2), oxidation of toxic reductants, biosynthesis and degradation of lignin, suberization, auxin catabolism, response to environmental stresses such as wounding, pathogen attack and oxidative stress. These functions might be dependent on each isozyme/isoform in each plant tissue.</text>
</comment>
<comment type="catalytic activity">
    <reaction evidence="1 18">
        <text>2 a phenolic donor + H2O2 = 2 a phenolic radical donor + 2 H2O</text>
        <dbReference type="Rhea" id="RHEA:56136"/>
        <dbReference type="ChEBI" id="CHEBI:15377"/>
        <dbReference type="ChEBI" id="CHEBI:16240"/>
        <dbReference type="ChEBI" id="CHEBI:139520"/>
        <dbReference type="ChEBI" id="CHEBI:139521"/>
        <dbReference type="EC" id="1.11.1.7"/>
    </reaction>
</comment>
<feature type="active site" description="Proton acceptor" evidence="13">
    <location>
        <position position="70"/>
    </location>
</feature>
<comment type="similarity">
    <text evidence="18">Belongs to the peroxidase family. Classical plant (class III) peroxidase subfamily.</text>
</comment>
<dbReference type="GO" id="GO:0042744">
    <property type="term" value="P:hydrogen peroxide catabolic process"/>
    <property type="evidence" value="ECO:0007669"/>
    <property type="project" value="UniProtKB-KW"/>
</dbReference>
<evidence type="ECO:0000256" key="14">
    <source>
        <dbReference type="PIRSR" id="PIRSR600823-2"/>
    </source>
</evidence>
<comment type="cofactor">
    <cofactor evidence="15 18">
        <name>heme b</name>
        <dbReference type="ChEBI" id="CHEBI:60344"/>
    </cofactor>
    <text evidence="15 18">Binds 1 heme b (iron(II)-protoporphyrin IX) group per subunit.</text>
</comment>
<dbReference type="PRINTS" id="PR00458">
    <property type="entry name" value="PEROXIDASE"/>
</dbReference>
<evidence type="ECO:0000256" key="12">
    <source>
        <dbReference type="ARBA" id="ARBA00023180"/>
    </source>
</evidence>
<evidence type="ECO:0000256" key="9">
    <source>
        <dbReference type="ARBA" id="ARBA00023002"/>
    </source>
</evidence>
<feature type="binding site" evidence="15">
    <location>
        <position position="92"/>
    </location>
    <ligand>
        <name>Ca(2+)</name>
        <dbReference type="ChEBI" id="CHEBI:29108"/>
        <label>1</label>
    </ligand>
</feature>